<evidence type="ECO:0000313" key="1">
    <source>
        <dbReference type="EMBL" id="AOS45077.1"/>
    </source>
</evidence>
<dbReference type="KEGG" id="obg:Verru16b_02153"/>
<dbReference type="OrthoDB" id="199466at2"/>
<proteinExistence type="predicted"/>
<reference evidence="1 2" key="1">
    <citation type="submission" date="2016-06" db="EMBL/GenBank/DDBJ databases">
        <title>Three novel species with peptidoglycan cell walls form the new genus Lacunisphaera gen. nov. in the family Opitutaceae of the verrucomicrobial subdivision 4.</title>
        <authorList>
            <person name="Rast P."/>
            <person name="Gloeckner I."/>
            <person name="Jogler M."/>
            <person name="Boedeker C."/>
            <person name="Jeske O."/>
            <person name="Wiegand S."/>
            <person name="Reinhardt R."/>
            <person name="Schumann P."/>
            <person name="Rohde M."/>
            <person name="Spring S."/>
            <person name="Gloeckner F.O."/>
            <person name="Jogler C."/>
        </authorList>
    </citation>
    <scope>NUCLEOTIDE SEQUENCE [LARGE SCALE GENOMIC DNA]</scope>
    <source>
        <strain evidence="1 2">IG16b</strain>
    </source>
</reference>
<protein>
    <submittedName>
        <fullName evidence="1">Uncharacterized protein</fullName>
    </submittedName>
</protein>
<dbReference type="STRING" id="1838286.Verru16b_02153"/>
<sequence>MRALILTGSPASPTSPLRVVGEQIVAGPDWPDAQTRDGLWISLRTPVGHYDLADLLSKIPADQWPEEIVCLADLTGRSQPRNLGAFAGTKTLLLPACADEATDLPAVLNSIGCEPFDCVCPLSAPLRIAS</sequence>
<dbReference type="RefSeq" id="WP_157772382.1">
    <property type="nucleotide sequence ID" value="NZ_CP016094.1"/>
</dbReference>
<keyword evidence="2" id="KW-1185">Reference proteome</keyword>
<dbReference type="AlphaFoldDB" id="A0A1D8AW14"/>
<dbReference type="Proteomes" id="UP000095228">
    <property type="component" value="Chromosome"/>
</dbReference>
<dbReference type="EMBL" id="CP016094">
    <property type="protein sequence ID" value="AOS45077.1"/>
    <property type="molecule type" value="Genomic_DNA"/>
</dbReference>
<organism evidence="1 2">
    <name type="scientific">Lacunisphaera limnophila</name>
    <dbReference type="NCBI Taxonomy" id="1838286"/>
    <lineage>
        <taxon>Bacteria</taxon>
        <taxon>Pseudomonadati</taxon>
        <taxon>Verrucomicrobiota</taxon>
        <taxon>Opitutia</taxon>
        <taxon>Opitutales</taxon>
        <taxon>Opitutaceae</taxon>
        <taxon>Lacunisphaera</taxon>
    </lineage>
</organism>
<evidence type="ECO:0000313" key="2">
    <source>
        <dbReference type="Proteomes" id="UP000095228"/>
    </source>
</evidence>
<gene>
    <name evidence="1" type="ORF">Verru16b_02153</name>
</gene>
<name>A0A1D8AW14_9BACT</name>
<accession>A0A1D8AW14</accession>